<gene>
    <name evidence="7" type="ordered locus">Halhy_0385</name>
</gene>
<dbReference type="Gene3D" id="3.40.50.300">
    <property type="entry name" value="P-loop containing nucleotide triphosphate hydrolases"/>
    <property type="match status" value="1"/>
</dbReference>
<dbReference type="PANTHER" id="PTHR42711:SF5">
    <property type="entry name" value="ABC TRANSPORTER ATP-BINDING PROTEIN NATA"/>
    <property type="match status" value="1"/>
</dbReference>
<evidence type="ECO:0000313" key="8">
    <source>
        <dbReference type="Proteomes" id="UP000008461"/>
    </source>
</evidence>
<evidence type="ECO:0000313" key="7">
    <source>
        <dbReference type="EMBL" id="AEE48296.1"/>
    </source>
</evidence>
<dbReference type="KEGG" id="hhy:Halhy_0385"/>
<dbReference type="PANTHER" id="PTHR42711">
    <property type="entry name" value="ABC TRANSPORTER ATP-BINDING PROTEIN"/>
    <property type="match status" value="1"/>
</dbReference>
<dbReference type="HOGENOM" id="CLU_046985_0_0_10"/>
<sequence length="465" mass="52635">MIPANDILQRRDEIIEFVSNAIFDSALNRLIDFTRDFYPLLSSDAVKIKSSYSGIIKAELGGRLKFEEIQTGKAEIADRILKTLSLIPLNAQKPTDDSKIREIWKKVENGEEKNEALKKLKEIIGQMIKDNDAEDIQVRQAKKEILLKLAADLKLPNEVALKAEKITKKYTGSRFTLELDHLELRLGEITGLLGENATGKTTLFRILAGDLVPDSGILQYPLFAPRNKFFWPELKTKIAYVPQDLPVWLGSLEENLRFEAALHGIKDEDNQKAVAYIVQRLGLVAHLDKSWAELSGGYKLRFALAKALVWNAQLLIIDEPLAFLDVKTQLIVLNALKNLASSLRHPIAIIVSSQHLHEIEAVADQMLFMRNGRLEHLGRTSDWGKERTENVFEFSVPLAFAELSALLEGLPHFKLWNNGMSSFISTPLDISGQELLHFLATKQIPVSYFRDISRSVKTKFYEEHL</sequence>
<accession>F4KX68</accession>
<evidence type="ECO:0000256" key="5">
    <source>
        <dbReference type="ARBA" id="ARBA00022840"/>
    </source>
</evidence>
<evidence type="ECO:0000256" key="1">
    <source>
        <dbReference type="ARBA" id="ARBA00005417"/>
    </source>
</evidence>
<protein>
    <submittedName>
        <fullName evidence="7">ABC transporter related protein</fullName>
    </submittedName>
</protein>
<feature type="domain" description="ABC transporter" evidence="6">
    <location>
        <begin position="161"/>
        <end position="396"/>
    </location>
</feature>
<dbReference type="GO" id="GO:0016887">
    <property type="term" value="F:ATP hydrolysis activity"/>
    <property type="evidence" value="ECO:0007669"/>
    <property type="project" value="InterPro"/>
</dbReference>
<dbReference type="Pfam" id="PF00005">
    <property type="entry name" value="ABC_tran"/>
    <property type="match status" value="1"/>
</dbReference>
<dbReference type="InterPro" id="IPR003593">
    <property type="entry name" value="AAA+_ATPase"/>
</dbReference>
<keyword evidence="8" id="KW-1185">Reference proteome</keyword>
<reference key="2">
    <citation type="submission" date="2011-04" db="EMBL/GenBank/DDBJ databases">
        <title>Complete sequence of chromosome of Haliscomenobacter hydrossis DSM 1100.</title>
        <authorList>
            <consortium name="US DOE Joint Genome Institute (JGI-PGF)"/>
            <person name="Lucas S."/>
            <person name="Han J."/>
            <person name="Lapidus A."/>
            <person name="Bruce D."/>
            <person name="Goodwin L."/>
            <person name="Pitluck S."/>
            <person name="Peters L."/>
            <person name="Kyrpides N."/>
            <person name="Mavromatis K."/>
            <person name="Ivanova N."/>
            <person name="Ovchinnikova G."/>
            <person name="Pagani I."/>
            <person name="Daligault H."/>
            <person name="Detter J.C."/>
            <person name="Han C."/>
            <person name="Land M."/>
            <person name="Hauser L."/>
            <person name="Markowitz V."/>
            <person name="Cheng J.-F."/>
            <person name="Hugenholtz P."/>
            <person name="Woyke T."/>
            <person name="Wu D."/>
            <person name="Verbarg S."/>
            <person name="Frueling A."/>
            <person name="Brambilla E."/>
            <person name="Klenk H.-P."/>
            <person name="Eisen J.A."/>
        </authorList>
    </citation>
    <scope>NUCLEOTIDE SEQUENCE</scope>
    <source>
        <strain>DSM 1100</strain>
    </source>
</reference>
<dbReference type="InterPro" id="IPR027417">
    <property type="entry name" value="P-loop_NTPase"/>
</dbReference>
<dbReference type="SUPFAM" id="SSF52540">
    <property type="entry name" value="P-loop containing nucleoside triphosphate hydrolases"/>
    <property type="match status" value="1"/>
</dbReference>
<dbReference type="PROSITE" id="PS50893">
    <property type="entry name" value="ABC_TRANSPORTER_2"/>
    <property type="match status" value="1"/>
</dbReference>
<dbReference type="Proteomes" id="UP000008461">
    <property type="component" value="Chromosome"/>
</dbReference>
<comment type="similarity">
    <text evidence="1">Belongs to the ABC transporter superfamily.</text>
</comment>
<dbReference type="AlphaFoldDB" id="F4KX68"/>
<evidence type="ECO:0000256" key="3">
    <source>
        <dbReference type="ARBA" id="ARBA00022458"/>
    </source>
</evidence>
<dbReference type="eggNOG" id="COG1131">
    <property type="taxonomic scope" value="Bacteria"/>
</dbReference>
<keyword evidence="5" id="KW-0067">ATP-binding</keyword>
<keyword evidence="2" id="KW-0813">Transport</keyword>
<evidence type="ECO:0000256" key="2">
    <source>
        <dbReference type="ARBA" id="ARBA00022448"/>
    </source>
</evidence>
<evidence type="ECO:0000259" key="6">
    <source>
        <dbReference type="PROSITE" id="PS50893"/>
    </source>
</evidence>
<name>F4KX68_HALH1</name>
<keyword evidence="3" id="KW-0536">Nodulation</keyword>
<dbReference type="EMBL" id="CP002691">
    <property type="protein sequence ID" value="AEE48296.1"/>
    <property type="molecule type" value="Genomic_DNA"/>
</dbReference>
<dbReference type="InterPro" id="IPR050763">
    <property type="entry name" value="ABC_transporter_ATP-binding"/>
</dbReference>
<evidence type="ECO:0000256" key="4">
    <source>
        <dbReference type="ARBA" id="ARBA00022741"/>
    </source>
</evidence>
<proteinExistence type="inferred from homology"/>
<dbReference type="SMART" id="SM00382">
    <property type="entry name" value="AAA"/>
    <property type="match status" value="1"/>
</dbReference>
<reference evidence="7 8" key="1">
    <citation type="journal article" date="2011" name="Stand. Genomic Sci.">
        <title>Complete genome sequence of Haliscomenobacter hydrossis type strain (O).</title>
        <authorList>
            <consortium name="US DOE Joint Genome Institute (JGI-PGF)"/>
            <person name="Daligault H."/>
            <person name="Lapidus A."/>
            <person name="Zeytun A."/>
            <person name="Nolan M."/>
            <person name="Lucas S."/>
            <person name="Del Rio T.G."/>
            <person name="Tice H."/>
            <person name="Cheng J.F."/>
            <person name="Tapia R."/>
            <person name="Han C."/>
            <person name="Goodwin L."/>
            <person name="Pitluck S."/>
            <person name="Liolios K."/>
            <person name="Pagani I."/>
            <person name="Ivanova N."/>
            <person name="Huntemann M."/>
            <person name="Mavromatis K."/>
            <person name="Mikhailova N."/>
            <person name="Pati A."/>
            <person name="Chen A."/>
            <person name="Palaniappan K."/>
            <person name="Land M."/>
            <person name="Hauser L."/>
            <person name="Brambilla E.M."/>
            <person name="Rohde M."/>
            <person name="Verbarg S."/>
            <person name="Goker M."/>
            <person name="Bristow J."/>
            <person name="Eisen J.A."/>
            <person name="Markowitz V."/>
            <person name="Hugenholtz P."/>
            <person name="Kyrpides N.C."/>
            <person name="Klenk H.P."/>
            <person name="Woyke T."/>
        </authorList>
    </citation>
    <scope>NUCLEOTIDE SEQUENCE [LARGE SCALE GENOMIC DNA]</scope>
    <source>
        <strain evidence="8">ATCC 27775 / DSM 1100 / LMG 10767 / O</strain>
    </source>
</reference>
<keyword evidence="4" id="KW-0547">Nucleotide-binding</keyword>
<dbReference type="InterPro" id="IPR003439">
    <property type="entry name" value="ABC_transporter-like_ATP-bd"/>
</dbReference>
<organism evidence="7 8">
    <name type="scientific">Haliscomenobacter hydrossis (strain ATCC 27775 / DSM 1100 / LMG 10767 / O)</name>
    <dbReference type="NCBI Taxonomy" id="760192"/>
    <lineage>
        <taxon>Bacteria</taxon>
        <taxon>Pseudomonadati</taxon>
        <taxon>Bacteroidota</taxon>
        <taxon>Saprospiria</taxon>
        <taxon>Saprospirales</taxon>
        <taxon>Haliscomenobacteraceae</taxon>
        <taxon>Haliscomenobacter</taxon>
    </lineage>
</organism>
<dbReference type="GO" id="GO:0005524">
    <property type="term" value="F:ATP binding"/>
    <property type="evidence" value="ECO:0007669"/>
    <property type="project" value="UniProtKB-KW"/>
</dbReference>
<dbReference type="STRING" id="760192.Halhy_0385"/>